<dbReference type="Pfam" id="PF03007">
    <property type="entry name" value="WS_DGAT_cat"/>
    <property type="match status" value="1"/>
</dbReference>
<feature type="domain" description="O-acyltransferase WSD1-like N-terminal" evidence="2">
    <location>
        <begin position="19"/>
        <end position="116"/>
    </location>
</feature>
<dbReference type="EMBL" id="WBMO01000001">
    <property type="protein sequence ID" value="MDV2475998.1"/>
    <property type="molecule type" value="Genomic_DNA"/>
</dbReference>
<proteinExistence type="predicted"/>
<evidence type="ECO:0000256" key="1">
    <source>
        <dbReference type="SAM" id="MobiDB-lite"/>
    </source>
</evidence>
<dbReference type="InterPro" id="IPR004255">
    <property type="entry name" value="O-acyltransferase_WSD1_N"/>
</dbReference>
<dbReference type="Proteomes" id="UP001275440">
    <property type="component" value="Unassembled WGS sequence"/>
</dbReference>
<organism evidence="3 4">
    <name type="scientific">Rhodococcus zopfii</name>
    <dbReference type="NCBI Taxonomy" id="43772"/>
    <lineage>
        <taxon>Bacteria</taxon>
        <taxon>Bacillati</taxon>
        <taxon>Actinomycetota</taxon>
        <taxon>Actinomycetes</taxon>
        <taxon>Mycobacteriales</taxon>
        <taxon>Nocardiaceae</taxon>
        <taxon>Rhodococcus</taxon>
    </lineage>
</organism>
<evidence type="ECO:0000259" key="2">
    <source>
        <dbReference type="Pfam" id="PF03007"/>
    </source>
</evidence>
<accession>A0ABU3WPY6</accession>
<sequence length="213" mass="22729">MPKTNADTSSRARIERAGPADLTVLATDRGPVPMNIGAILGFDASPGPDLSTVSAHLAERIPRIPRLRQRLQRVPIGCGHPVWVDDPGFALEHHLTEQDWPAPAGERQLFDLAAEFVCTPPVSRSAVVAGATGGGPIERANRLDRRAAPRARRRSRWPGGACRADRQRTAPRRSGLSATTAEPKGAGRRCRAKAGRRCANAPGRDAPGIRGVA</sequence>
<feature type="compositionally biased region" description="Basic residues" evidence="1">
    <location>
        <begin position="186"/>
        <end position="196"/>
    </location>
</feature>
<comment type="caution">
    <text evidence="3">The sequence shown here is derived from an EMBL/GenBank/DDBJ whole genome shotgun (WGS) entry which is preliminary data.</text>
</comment>
<name>A0ABU3WPY6_9NOCA</name>
<protein>
    <recommendedName>
        <fullName evidence="2">O-acyltransferase WSD1-like N-terminal domain-containing protein</fullName>
    </recommendedName>
</protein>
<keyword evidence="4" id="KW-1185">Reference proteome</keyword>
<evidence type="ECO:0000313" key="4">
    <source>
        <dbReference type="Proteomes" id="UP001275440"/>
    </source>
</evidence>
<evidence type="ECO:0000313" key="3">
    <source>
        <dbReference type="EMBL" id="MDV2475998.1"/>
    </source>
</evidence>
<gene>
    <name evidence="3" type="ORF">F8M49_12700</name>
</gene>
<feature type="region of interest" description="Disordered" evidence="1">
    <location>
        <begin position="144"/>
        <end position="213"/>
    </location>
</feature>
<reference evidence="3 4" key="1">
    <citation type="submission" date="2019-10" db="EMBL/GenBank/DDBJ databases">
        <title>Draft Genome Assembly of Rhodococcus zopfii DSM44189.</title>
        <authorList>
            <person name="Sutton J.M."/>
            <person name="Akob D.M."/>
            <person name="Bushman T.J."/>
        </authorList>
    </citation>
    <scope>NUCLEOTIDE SEQUENCE [LARGE SCALE GENOMIC DNA]</scope>
    <source>
        <strain evidence="3 4">DSM 44189</strain>
    </source>
</reference>